<protein>
    <submittedName>
        <fullName evidence="1">Uncharacterized protein</fullName>
    </submittedName>
</protein>
<keyword evidence="2" id="KW-1185">Reference proteome</keyword>
<sequence length="61" mass="7364">MRKMDLQQWTDNKDFMEGYAYRKSTFENINIRHNSEEDFVEDLQKNNLLKIESSKGLFGLF</sequence>
<name>A0ABQ1XBC6_9FLAO</name>
<proteinExistence type="predicted"/>
<dbReference type="EMBL" id="BMCW01000009">
    <property type="protein sequence ID" value="GGG66659.1"/>
    <property type="molecule type" value="Genomic_DNA"/>
</dbReference>
<dbReference type="Proteomes" id="UP000658202">
    <property type="component" value="Unassembled WGS sequence"/>
</dbReference>
<reference evidence="2" key="1">
    <citation type="journal article" date="2019" name="Int. J. Syst. Evol. Microbiol.">
        <title>The Global Catalogue of Microorganisms (GCM) 10K type strain sequencing project: providing services to taxonomists for standard genome sequencing and annotation.</title>
        <authorList>
            <consortium name="The Broad Institute Genomics Platform"/>
            <consortium name="The Broad Institute Genome Sequencing Center for Infectious Disease"/>
            <person name="Wu L."/>
            <person name="Ma J."/>
        </authorList>
    </citation>
    <scope>NUCLEOTIDE SEQUENCE [LARGE SCALE GENOMIC DNA]</scope>
    <source>
        <strain evidence="2">CCM 8490</strain>
    </source>
</reference>
<comment type="caution">
    <text evidence="1">The sequence shown here is derived from an EMBL/GenBank/DDBJ whole genome shotgun (WGS) entry which is preliminary data.</text>
</comment>
<evidence type="ECO:0000313" key="2">
    <source>
        <dbReference type="Proteomes" id="UP000658202"/>
    </source>
</evidence>
<gene>
    <name evidence="1" type="ORF">GCM10007332_31780</name>
</gene>
<evidence type="ECO:0000313" key="1">
    <source>
        <dbReference type="EMBL" id="GGG66659.1"/>
    </source>
</evidence>
<organism evidence="1 2">
    <name type="scientific">Epilithonimonas arachidiradicis</name>
    <dbReference type="NCBI Taxonomy" id="1617282"/>
    <lineage>
        <taxon>Bacteria</taxon>
        <taxon>Pseudomonadati</taxon>
        <taxon>Bacteroidota</taxon>
        <taxon>Flavobacteriia</taxon>
        <taxon>Flavobacteriales</taxon>
        <taxon>Weeksellaceae</taxon>
        <taxon>Chryseobacterium group</taxon>
        <taxon>Epilithonimonas</taxon>
    </lineage>
</organism>
<accession>A0ABQ1XBC6</accession>